<keyword evidence="2 4" id="KW-0378">Hydrolase</keyword>
<keyword evidence="7" id="KW-1185">Reference proteome</keyword>
<dbReference type="NCBIfam" id="TIGR01814">
    <property type="entry name" value="kynureninase"/>
    <property type="match status" value="1"/>
</dbReference>
<comment type="pathway">
    <text evidence="4 5">Amino-acid degradation; L-kynurenine degradation; L-alanine and anthranilate from L-kynurenine: step 1/1.</text>
</comment>
<dbReference type="InterPro" id="IPR015422">
    <property type="entry name" value="PyrdxlP-dep_Trfase_small"/>
</dbReference>
<comment type="catalytic activity">
    <reaction evidence="5">
        <text>3-hydroxy-L-kynurenine + H2O = 3-hydroxyanthranilate + L-alanine + H(+)</text>
        <dbReference type="Rhea" id="RHEA:25143"/>
        <dbReference type="ChEBI" id="CHEBI:15377"/>
        <dbReference type="ChEBI" id="CHEBI:15378"/>
        <dbReference type="ChEBI" id="CHEBI:36559"/>
        <dbReference type="ChEBI" id="CHEBI:57972"/>
        <dbReference type="ChEBI" id="CHEBI:58125"/>
        <dbReference type="EC" id="3.7.1.3"/>
    </reaction>
</comment>
<dbReference type="GO" id="GO:0034354">
    <property type="term" value="P:'de novo' NAD+ biosynthetic process from L-tryptophan"/>
    <property type="evidence" value="ECO:0007669"/>
    <property type="project" value="UniProtKB-UniRule"/>
</dbReference>
<keyword evidence="3 4" id="KW-0663">Pyridoxal phosphate</keyword>
<feature type="binding site" evidence="4">
    <location>
        <position position="162"/>
    </location>
    <ligand>
        <name>pyridoxal 5'-phosphate</name>
        <dbReference type="ChEBI" id="CHEBI:597326"/>
    </ligand>
</feature>
<dbReference type="FunFam" id="3.40.640.10:FF:000031">
    <property type="entry name" value="Kynureninase"/>
    <property type="match status" value="1"/>
</dbReference>
<evidence type="ECO:0000256" key="4">
    <source>
        <dbReference type="HAMAP-Rule" id="MF_03017"/>
    </source>
</evidence>
<dbReference type="Gene3D" id="3.40.640.10">
    <property type="entry name" value="Type I PLP-dependent aspartate aminotransferase-like (Major domain)"/>
    <property type="match status" value="1"/>
</dbReference>
<proteinExistence type="inferred from homology"/>
<comment type="similarity">
    <text evidence="4 5">Belongs to the kynureninase family.</text>
</comment>
<dbReference type="GO" id="GO:0030170">
    <property type="term" value="F:pyridoxal phosphate binding"/>
    <property type="evidence" value="ECO:0007669"/>
    <property type="project" value="UniProtKB-UniRule"/>
</dbReference>
<dbReference type="PIRSF" id="PIRSF038800">
    <property type="entry name" value="KYNU"/>
    <property type="match status" value="1"/>
</dbReference>
<gene>
    <name evidence="4" type="primary">BNA5</name>
    <name evidence="6" type="ORF">FWILDA_LOCUS10570</name>
</gene>
<dbReference type="GO" id="GO:0030429">
    <property type="term" value="F:kynureninase activity"/>
    <property type="evidence" value="ECO:0007669"/>
    <property type="project" value="UniProtKB-UniRule"/>
</dbReference>
<feature type="binding site" evidence="4">
    <location>
        <position position="163"/>
    </location>
    <ligand>
        <name>pyridoxal 5'-phosphate</name>
        <dbReference type="ChEBI" id="CHEBI:597326"/>
    </ligand>
</feature>
<comment type="cofactor">
    <cofactor evidence="4 5">
        <name>pyridoxal 5'-phosphate</name>
        <dbReference type="ChEBI" id="CHEBI:597326"/>
    </cofactor>
</comment>
<accession>A0A9W4STG4</accession>
<evidence type="ECO:0000256" key="2">
    <source>
        <dbReference type="ARBA" id="ARBA00022801"/>
    </source>
</evidence>
<feature type="binding site" evidence="4">
    <location>
        <position position="333"/>
    </location>
    <ligand>
        <name>pyridoxal 5'-phosphate</name>
        <dbReference type="ChEBI" id="CHEBI:597326"/>
    </ligand>
</feature>
<protein>
    <recommendedName>
        <fullName evidence="4 5">Kynureninase</fullName>
        <ecNumber evidence="4 5">3.7.1.3</ecNumber>
    </recommendedName>
    <alternativeName>
        <fullName evidence="4">Biosynthesis of nicotinic acid protein 5</fullName>
    </alternativeName>
    <alternativeName>
        <fullName evidence="4">L-kynurenine hydrolase</fullName>
    </alternativeName>
</protein>
<dbReference type="SUPFAM" id="SSF53383">
    <property type="entry name" value="PLP-dependent transferases"/>
    <property type="match status" value="1"/>
</dbReference>
<comment type="catalytic activity">
    <reaction evidence="4 5">
        <text>L-kynurenine + H2O = anthranilate + L-alanine + H(+)</text>
        <dbReference type="Rhea" id="RHEA:16813"/>
        <dbReference type="ChEBI" id="CHEBI:15377"/>
        <dbReference type="ChEBI" id="CHEBI:15378"/>
        <dbReference type="ChEBI" id="CHEBI:16567"/>
        <dbReference type="ChEBI" id="CHEBI:57959"/>
        <dbReference type="ChEBI" id="CHEBI:57972"/>
        <dbReference type="EC" id="3.7.1.3"/>
    </reaction>
</comment>
<dbReference type="Pfam" id="PF22580">
    <property type="entry name" value="KYNU_C"/>
    <property type="match status" value="1"/>
</dbReference>
<keyword evidence="4 5" id="KW-0963">Cytoplasm</keyword>
<dbReference type="AlphaFoldDB" id="A0A9W4STG4"/>
<evidence type="ECO:0000256" key="1">
    <source>
        <dbReference type="ARBA" id="ARBA00022642"/>
    </source>
</evidence>
<feature type="binding site" evidence="4">
    <location>
        <position position="248"/>
    </location>
    <ligand>
        <name>pyridoxal 5'-phosphate</name>
        <dbReference type="ChEBI" id="CHEBI:597326"/>
    </ligand>
</feature>
<dbReference type="GO" id="GO:0019441">
    <property type="term" value="P:L-tryptophan catabolic process to kynurenine"/>
    <property type="evidence" value="ECO:0007669"/>
    <property type="project" value="TreeGrafter"/>
</dbReference>
<feature type="binding site" evidence="4">
    <location>
        <position position="280"/>
    </location>
    <ligand>
        <name>pyridoxal 5'-phosphate</name>
        <dbReference type="ChEBI" id="CHEBI:597326"/>
    </ligand>
</feature>
<dbReference type="PANTHER" id="PTHR14084:SF0">
    <property type="entry name" value="KYNURENINASE"/>
    <property type="match status" value="1"/>
</dbReference>
<dbReference type="OrthoDB" id="5978656at2759"/>
<name>A0A9W4STG4_9GLOM</name>
<evidence type="ECO:0000313" key="7">
    <source>
        <dbReference type="Proteomes" id="UP001153678"/>
    </source>
</evidence>
<dbReference type="Proteomes" id="UP001153678">
    <property type="component" value="Unassembled WGS sequence"/>
</dbReference>
<dbReference type="InterPro" id="IPR010111">
    <property type="entry name" value="Kynureninase"/>
</dbReference>
<dbReference type="EC" id="3.7.1.3" evidence="4 5"/>
<dbReference type="InterPro" id="IPR015421">
    <property type="entry name" value="PyrdxlP-dep_Trfase_major"/>
</dbReference>
<organism evidence="6 7">
    <name type="scientific">Funneliformis geosporum</name>
    <dbReference type="NCBI Taxonomy" id="1117311"/>
    <lineage>
        <taxon>Eukaryota</taxon>
        <taxon>Fungi</taxon>
        <taxon>Fungi incertae sedis</taxon>
        <taxon>Mucoromycota</taxon>
        <taxon>Glomeromycotina</taxon>
        <taxon>Glomeromycetes</taxon>
        <taxon>Glomerales</taxon>
        <taxon>Glomeraceae</taxon>
        <taxon>Funneliformis</taxon>
    </lineage>
</organism>
<reference evidence="6" key="1">
    <citation type="submission" date="2022-08" db="EMBL/GenBank/DDBJ databases">
        <authorList>
            <person name="Kallberg Y."/>
            <person name="Tangrot J."/>
            <person name="Rosling A."/>
        </authorList>
    </citation>
    <scope>NUCLEOTIDE SEQUENCE</scope>
    <source>
        <strain evidence="6">Wild A</strain>
    </source>
</reference>
<comment type="subcellular location">
    <subcellularLocation>
        <location evidence="4 5">Cytoplasm</location>
    </subcellularLocation>
</comment>
<dbReference type="GO" id="GO:0043420">
    <property type="term" value="P:anthranilate metabolic process"/>
    <property type="evidence" value="ECO:0007669"/>
    <property type="project" value="UniProtKB-UniRule"/>
</dbReference>
<evidence type="ECO:0000313" key="6">
    <source>
        <dbReference type="EMBL" id="CAI2182419.1"/>
    </source>
</evidence>
<comment type="function">
    <text evidence="4 5">Catalyzes the cleavage of L-kynurenine (L-Kyn) and L-3-hydroxykynurenine (L-3OHKyn) into anthranilic acid (AA) and 3-hydroxyanthranilic acid (3-OHAA), respectively.</text>
</comment>
<comment type="pathway">
    <text evidence="4 5">Cofactor biosynthesis; NAD(+) biosynthesis; quinolinate from L-kynurenine: step 2/3.</text>
</comment>
<evidence type="ECO:0000256" key="3">
    <source>
        <dbReference type="ARBA" id="ARBA00022898"/>
    </source>
</evidence>
<feature type="binding site" evidence="4">
    <location>
        <begin position="192"/>
        <end position="195"/>
    </location>
    <ligand>
        <name>pyridoxal 5'-phosphate</name>
        <dbReference type="ChEBI" id="CHEBI:597326"/>
    </ligand>
</feature>
<dbReference type="PANTHER" id="PTHR14084">
    <property type="entry name" value="KYNURENINASE"/>
    <property type="match status" value="1"/>
</dbReference>
<feature type="binding site" evidence="4">
    <location>
        <position position="277"/>
    </location>
    <ligand>
        <name>pyridoxal 5'-phosphate</name>
        <dbReference type="ChEBI" id="CHEBI:597326"/>
    </ligand>
</feature>
<keyword evidence="1 4" id="KW-0662">Pyridine nucleotide biosynthesis</keyword>
<dbReference type="GO" id="GO:0005737">
    <property type="term" value="C:cytoplasm"/>
    <property type="evidence" value="ECO:0007669"/>
    <property type="project" value="UniProtKB-SubCell"/>
</dbReference>
<dbReference type="GO" id="GO:0019805">
    <property type="term" value="P:quinolinate biosynthetic process"/>
    <property type="evidence" value="ECO:0007669"/>
    <property type="project" value="UniProtKB-UniRule"/>
</dbReference>
<comment type="caution">
    <text evidence="6">The sequence shown here is derived from an EMBL/GenBank/DDBJ whole genome shotgun (WGS) entry which is preliminary data.</text>
</comment>
<dbReference type="GO" id="GO:0097053">
    <property type="term" value="P:L-kynurenine catabolic process"/>
    <property type="evidence" value="ECO:0007669"/>
    <property type="project" value="UniProtKB-UniRule"/>
</dbReference>
<feature type="binding site" evidence="4">
    <location>
        <position position="361"/>
    </location>
    <ligand>
        <name>pyridoxal 5'-phosphate</name>
        <dbReference type="ChEBI" id="CHEBI:597326"/>
    </ligand>
</feature>
<evidence type="ECO:0000256" key="5">
    <source>
        <dbReference type="PIRNR" id="PIRNR038800"/>
    </source>
</evidence>
<dbReference type="EMBL" id="CAMKVN010002740">
    <property type="protein sequence ID" value="CAI2182419.1"/>
    <property type="molecule type" value="Genomic_DNA"/>
</dbReference>
<comment type="subunit">
    <text evidence="4 5">Homodimer.</text>
</comment>
<sequence>MFDILAPHLKGLTEDLNDEIKYQKFKHGIKDIKEFLEKLANRGKVDPLSSNFAQYLDENDKLKYLRYEFSIPKSRDIVNDSVEAKSPEEECMYFCGNSLGLMPKRARELISQELDVWASSGVVGHFKHKHNRPWVSIDDTLVEKMADIVGAKPIEIAIMNTLTSNLHLLMASFYTPNIKKTRKKILIEPMAFPSDLYAIESQIKFHGLDPAKELIKVTPPQGESVVPLNTILEIIEKEGHTISIVLFSGIHYYTGQFFKLKKITQAAQKKGCIVGFDLSHAVGNVVLKLHKWGVDFAAWCSYKYLNSGPGGIAGIFLHEKHATNFNRPRLTGWWGSERKSRFKMDQQFKPIPGASGYQLSNPSVLNVVSLLASLEIFSRTSMVHLRAKSILLTGYLEYLLDKQLNGLGFKIITPRDPHQRGCQLSLKFFEHSVQEKVSKELMSYGAVVDERSPDTIRVAPNPMYNNFSEVFRFVSALKVIIGDIGVKS</sequence>
<dbReference type="Gene3D" id="3.90.1150.10">
    <property type="entry name" value="Aspartate Aminotransferase, domain 1"/>
    <property type="match status" value="1"/>
</dbReference>
<dbReference type="HAMAP" id="MF_01970">
    <property type="entry name" value="Kynureninase"/>
    <property type="match status" value="1"/>
</dbReference>
<dbReference type="InterPro" id="IPR015424">
    <property type="entry name" value="PyrdxlP-dep_Trfase"/>
</dbReference>
<feature type="modified residue" description="N6-(pyridoxal phosphate)lysine" evidence="4">
    <location>
        <position position="303"/>
    </location>
</feature>
<feature type="binding site" evidence="4">
    <location>
        <position position="302"/>
    </location>
    <ligand>
        <name>pyridoxal 5'-phosphate</name>
        <dbReference type="ChEBI" id="CHEBI:597326"/>
    </ligand>
</feature>